<feature type="region of interest" description="Disordered" evidence="1">
    <location>
        <begin position="86"/>
        <end position="118"/>
    </location>
</feature>
<evidence type="ECO:0000313" key="2">
    <source>
        <dbReference type="EMBL" id="KAA6370051.1"/>
    </source>
</evidence>
<comment type="caution">
    <text evidence="2">The sequence shown here is derived from an EMBL/GenBank/DDBJ whole genome shotgun (WGS) entry which is preliminary data.</text>
</comment>
<protein>
    <submittedName>
        <fullName evidence="2">Uncharacterized protein</fullName>
    </submittedName>
</protein>
<evidence type="ECO:0000313" key="3">
    <source>
        <dbReference type="Proteomes" id="UP000324800"/>
    </source>
</evidence>
<dbReference type="AlphaFoldDB" id="A0A5J4UJ10"/>
<dbReference type="Proteomes" id="UP000324800">
    <property type="component" value="Unassembled WGS sequence"/>
</dbReference>
<feature type="compositionally biased region" description="Low complexity" evidence="1">
    <location>
        <begin position="89"/>
        <end position="107"/>
    </location>
</feature>
<reference evidence="2 3" key="1">
    <citation type="submission" date="2019-03" db="EMBL/GenBank/DDBJ databases">
        <title>Single cell metagenomics reveals metabolic interactions within the superorganism composed of flagellate Streblomastix strix and complex community of Bacteroidetes bacteria on its surface.</title>
        <authorList>
            <person name="Treitli S.C."/>
            <person name="Kolisko M."/>
            <person name="Husnik F."/>
            <person name="Keeling P."/>
            <person name="Hampl V."/>
        </authorList>
    </citation>
    <scope>NUCLEOTIDE SEQUENCE [LARGE SCALE GENOMIC DNA]</scope>
    <source>
        <strain evidence="2">ST1C</strain>
    </source>
</reference>
<accession>A0A5J4UJ10</accession>
<organism evidence="2 3">
    <name type="scientific">Streblomastix strix</name>
    <dbReference type="NCBI Taxonomy" id="222440"/>
    <lineage>
        <taxon>Eukaryota</taxon>
        <taxon>Metamonada</taxon>
        <taxon>Preaxostyla</taxon>
        <taxon>Oxymonadida</taxon>
        <taxon>Streblomastigidae</taxon>
        <taxon>Streblomastix</taxon>
    </lineage>
</organism>
<name>A0A5J4UJ10_9EUKA</name>
<gene>
    <name evidence="2" type="ORF">EZS28_034421</name>
</gene>
<feature type="region of interest" description="Disordered" evidence="1">
    <location>
        <begin position="156"/>
        <end position="179"/>
    </location>
</feature>
<proteinExistence type="predicted"/>
<dbReference type="EMBL" id="SNRW01015771">
    <property type="protein sequence ID" value="KAA6370051.1"/>
    <property type="molecule type" value="Genomic_DNA"/>
</dbReference>
<sequence length="471" mass="53759">MNGVERMNIQEVEIRYSPMWDCIGNPQIFLLQVLPNTVELIDPSTVGIDNKNKTLALGAAHGAYIQVTTSEVRIIPTLRFSMHITNRAQQSQQQQQQNSPTNINQQTLHKNKQESKDEKSWQVQSEYIGYDVSHGIAWLAPKLLSEEQCRQKISNFNQNQSSHNSEFQSSSQGIQSESSSKGIQGELTQRVKFDCACITDNLIAVSYKCVVFVLIWNPSIIQYTSNVTGQISLTENHPQIQQIPSIVHPVATLCFPSPVKTLAASTICTRSFLVVGCESPPTVFLFRLDTLQIENETEETRKKMWDEGEQLLNNMKYQIIYPTVQRPNPTLIIHNGMKSKSNFDIENKHQIQIGDGNQCAILNSRLKLNFAEQLKENGQYINQLRFVEVLSGSHQYVEVQYSTNASMTRLLDLFLFDIPEQVLLTTFNRQVRYKTSNEYDTNQSNSHIDYETSQQLGKQRTQLVTEEYIPQ</sequence>
<evidence type="ECO:0000256" key="1">
    <source>
        <dbReference type="SAM" id="MobiDB-lite"/>
    </source>
</evidence>